<feature type="compositionally biased region" description="Polar residues" evidence="8">
    <location>
        <begin position="1402"/>
        <end position="1417"/>
    </location>
</feature>
<dbReference type="PANTHER" id="PTHR46156:SF1">
    <property type="entry name" value="ZINC FINGER CCCH DOMAIN-CONTAINING PROTEIN 3"/>
    <property type="match status" value="1"/>
</dbReference>
<feature type="region of interest" description="Disordered" evidence="8">
    <location>
        <begin position="1908"/>
        <end position="1936"/>
    </location>
</feature>
<dbReference type="Proteomes" id="UP001159364">
    <property type="component" value="Linkage Group LG06"/>
</dbReference>
<evidence type="ECO:0000256" key="1">
    <source>
        <dbReference type="ARBA" id="ARBA00022723"/>
    </source>
</evidence>
<feature type="compositionally biased region" description="Pro residues" evidence="8">
    <location>
        <begin position="17"/>
        <end position="31"/>
    </location>
</feature>
<feature type="compositionally biased region" description="Basic residues" evidence="8">
    <location>
        <begin position="61"/>
        <end position="70"/>
    </location>
</feature>
<feature type="compositionally biased region" description="Basic and acidic residues" evidence="8">
    <location>
        <begin position="285"/>
        <end position="295"/>
    </location>
</feature>
<feature type="region of interest" description="Disordered" evidence="8">
    <location>
        <begin position="1245"/>
        <end position="1279"/>
    </location>
</feature>
<dbReference type="InterPro" id="IPR000571">
    <property type="entry name" value="Znf_CCCH"/>
</dbReference>
<feature type="compositionally biased region" description="Polar residues" evidence="8">
    <location>
        <begin position="213"/>
        <end position="223"/>
    </location>
</feature>
<dbReference type="FunFam" id="4.10.1000.10:FF:000008">
    <property type="entry name" value="zinc finger CCCH domain-containing protein 3"/>
    <property type="match status" value="1"/>
</dbReference>
<feature type="compositionally biased region" description="Pro residues" evidence="8">
    <location>
        <begin position="41"/>
        <end position="60"/>
    </location>
</feature>
<dbReference type="FunFam" id="4.10.1000.10:FF:000022">
    <property type="entry name" value="Zinc finger CCCH domain-containing protein 7"/>
    <property type="match status" value="1"/>
</dbReference>
<dbReference type="Gene3D" id="4.10.1000.10">
    <property type="entry name" value="Zinc finger, CCCH-type"/>
    <property type="match status" value="2"/>
</dbReference>
<evidence type="ECO:0000313" key="10">
    <source>
        <dbReference type="EMBL" id="KAJ8762904.1"/>
    </source>
</evidence>
<feature type="region of interest" description="Disordered" evidence="8">
    <location>
        <begin position="282"/>
        <end position="305"/>
    </location>
</feature>
<feature type="compositionally biased region" description="Polar residues" evidence="8">
    <location>
        <begin position="1270"/>
        <end position="1279"/>
    </location>
</feature>
<evidence type="ECO:0000256" key="3">
    <source>
        <dbReference type="ARBA" id="ARBA00022771"/>
    </source>
</evidence>
<feature type="region of interest" description="Disordered" evidence="8">
    <location>
        <begin position="201"/>
        <end position="228"/>
    </location>
</feature>
<evidence type="ECO:0000259" key="9">
    <source>
        <dbReference type="PROSITE" id="PS50103"/>
    </source>
</evidence>
<comment type="caution">
    <text evidence="10">The sequence shown here is derived from an EMBL/GenBank/DDBJ whole genome shotgun (WGS) entry which is preliminary data.</text>
</comment>
<keyword evidence="2" id="KW-0677">Repeat</keyword>
<feature type="zinc finger region" description="C3H1-type" evidence="6">
    <location>
        <begin position="1892"/>
        <end position="1920"/>
    </location>
</feature>
<feature type="region of interest" description="Disordered" evidence="8">
    <location>
        <begin position="1"/>
        <end position="73"/>
    </location>
</feature>
<dbReference type="GO" id="GO:0005634">
    <property type="term" value="C:nucleus"/>
    <property type="evidence" value="ECO:0007669"/>
    <property type="project" value="TreeGrafter"/>
</dbReference>
<feature type="zinc finger region" description="C3H1-type" evidence="6">
    <location>
        <begin position="1788"/>
        <end position="1817"/>
    </location>
</feature>
<feature type="region of interest" description="Disordered" evidence="8">
    <location>
        <begin position="513"/>
        <end position="549"/>
    </location>
</feature>
<keyword evidence="4 6" id="KW-0862">Zinc</keyword>
<keyword evidence="1 6" id="KW-0479">Metal-binding</keyword>
<feature type="region of interest" description="Disordered" evidence="8">
    <location>
        <begin position="1717"/>
        <end position="1736"/>
    </location>
</feature>
<feature type="domain" description="C3H1-type" evidence="9">
    <location>
        <begin position="1843"/>
        <end position="1869"/>
    </location>
</feature>
<feature type="region of interest" description="Disordered" evidence="8">
    <location>
        <begin position="1398"/>
        <end position="1417"/>
    </location>
</feature>
<feature type="domain" description="C3H1-type" evidence="9">
    <location>
        <begin position="1892"/>
        <end position="1920"/>
    </location>
</feature>
<dbReference type="PROSITE" id="PS50103">
    <property type="entry name" value="ZF_C3H1"/>
    <property type="match status" value="3"/>
</dbReference>
<dbReference type="SMART" id="SM00356">
    <property type="entry name" value="ZnF_C3H1"/>
    <property type="match status" value="5"/>
</dbReference>
<evidence type="ECO:0000256" key="6">
    <source>
        <dbReference type="PROSITE-ProRule" id="PRU00723"/>
    </source>
</evidence>
<feature type="region of interest" description="Disordered" evidence="8">
    <location>
        <begin position="823"/>
        <end position="847"/>
    </location>
</feature>
<feature type="compositionally biased region" description="Basic and acidic residues" evidence="8">
    <location>
        <begin position="201"/>
        <end position="212"/>
    </location>
</feature>
<evidence type="ECO:0000256" key="2">
    <source>
        <dbReference type="ARBA" id="ARBA00022737"/>
    </source>
</evidence>
<dbReference type="GO" id="GO:0003677">
    <property type="term" value="F:DNA binding"/>
    <property type="evidence" value="ECO:0007669"/>
    <property type="project" value="UniProtKB-KW"/>
</dbReference>
<dbReference type="GO" id="GO:0008270">
    <property type="term" value="F:zinc ion binding"/>
    <property type="evidence" value="ECO:0007669"/>
    <property type="project" value="UniProtKB-KW"/>
</dbReference>
<proteinExistence type="predicted"/>
<keyword evidence="11" id="KW-1185">Reference proteome</keyword>
<feature type="compositionally biased region" description="Low complexity" evidence="8">
    <location>
        <begin position="1245"/>
        <end position="1258"/>
    </location>
</feature>
<accession>A0AAV8T9C3</accession>
<name>A0AAV8T9C3_9ROSI</name>
<feature type="coiled-coil region" evidence="7">
    <location>
        <begin position="1652"/>
        <end position="1679"/>
    </location>
</feature>
<feature type="domain" description="C3H1-type" evidence="9">
    <location>
        <begin position="1788"/>
        <end position="1817"/>
    </location>
</feature>
<feature type="region of interest" description="Disordered" evidence="8">
    <location>
        <begin position="86"/>
        <end position="105"/>
    </location>
</feature>
<feature type="zinc finger region" description="C3H1-type" evidence="6">
    <location>
        <begin position="1843"/>
        <end position="1869"/>
    </location>
</feature>
<keyword evidence="7" id="KW-0175">Coiled coil</keyword>
<evidence type="ECO:0000313" key="11">
    <source>
        <dbReference type="Proteomes" id="UP001159364"/>
    </source>
</evidence>
<sequence length="2017" mass="223197">MDPRPPYLHQHARYYQPRPPAPPPPHHPFPESPNFFVPQHRPNPIPSPTLLPQPSPPPHPFGHHHHRPPHLRYNSDAVNLDYRLRPRPEFSNPPRSPGILHPQSFTDEFPRRVPELVRHNRSNCREMSPRVSADGWTYPPVDLEPQSYRLQLDHQPLSPMGKIRREMDGNSRITEERSFRVEDCHRRGQFGWSADRPSRDFRTSNDFDHGSTSRDFGSSSGTYENRHGLPYHHDEVIENQRRLHDIEAMRDAREFLINEIDDCNANRGRREHYRNEGLEMLNSKGSREGSHDFNRTPRKQLPKKSALLRIQKPNHWNREGERVHYSGYIDDTKSNSFRGKDQNLHLNQMMVEEVREGSPVQLDVSFKSNSLVAKAIVTPPNSGRIPSTNLTHRKSKMREVLTLTKDFSSSSFANSNDSGEKLDSLTGVPNDVPSSDKVLKQSKEKITSCRRKCNGKISHSGSGVANAFLAKGRVVGSSEGPVSDKGGNNTSGALPSLIVAGKRKTVKRVMKKVANPSLSSSNLQPAKRSRESVKEASLAKGLPDPLEPEDGTVTVSIDAKASQHCSNGVAAKCRDLKEEAFVEHTVSGKVVPESSRLGELKSKRKKVESTPLPHSAIGEETRLLENLGSINSSADLHMKRDTFLHEDNPAKESPEVLLSIEENATSGLVNSEETKSCNTAVGLGSELFESKEKTVCDIEGKSDVHKQTCTGLTSSLVENDIVDRCVNISVPIGRGEISNPSRPDTAEIQHHASFAGCFEEKVDSVVGCNTSCTNSNNHKFSRNENVDTISEKQSPSESLSVKSMTVGAMISLCGNEEDISDVQKNSQKLELSRSEVSDGHAGPQNIVSSVNSVDTTLRLSCKDPIPIERIISGDTFVDVGFHHRKENGVDGMHQISISESGISISSSVNIGSDEPSARMKKKRKISASQLEFTSPIASDDNRQTSIAPLPTSCFKVPFSSVGAQEQPEEENTASCMDSTSIMYLTENLPDNTSSGKYLDALALVTNPFRGVPSYPLVDLTDPNVPSSLPSDLKGEQITNASPIMSYCSHQSGFMDIESINRENMDTNAAEEQALVENGATHCKISLELPNRELDERLPSTGSTDAENKSYVGEKTDLYFTLNNLPKTLSNVASLENLSDVPSTLIDQKPSERITDGDILPIEELEIEGGIKLARPGSCSQNANLSSGSDHMVESGLSLFKKRGPLQSHTFNSSSAQYTSSGELYGMKNELSHAASRVYPGRSSFYTSGSKVVSSSAQSRKPRTWRRIDTNAASASSGNKSFLNNVSSLSQLPTRISKSPTTSYIRKGNSLVRKPNSVASQSQNFHGSNSVQKLSSLGTNEVKKIFGSDIRTDPITGKSGGANALFERPKTPPLPNISKIPSRTTNCVGDIVSSLLPEPLHNVSPQTTSERIKSAKTNDASKSSEVVLNYPETGIEIVQVDNLESKSELVDGITTSSNVNNTRLVERKLNHLVATSSACVPPMHSAYDNTTLTSDGYYKRRENQLIRTSAENHVIQKINMADNPNADGQSALNVGSSRSFSRRTSRKVGLKSRKHSKFSLVWTLHGAETSKSEGNLLYRQKPLFPWKRRTHWKSFVPSSALGSTYGPLCSMGKLLLLRNRDTVYTRSKHGFSLRKSKVLSVGGSSLKWSKSIERRSKKANEEATRAVAEAEKKKRELGNAATVVTGTKHKNGSSRERIFRIGFVRYRMDSSRRTLQRIPSDDESPLTAAGQKEKDGKRTYVPSRLVIGKNEYVRIGNGNQLIRNPKKRIRILASEKVRWSLHTARSRLARKRKYCQFFTRFGKCNKDDGKCPYIHDSSKIAVCTKFLNGLCSNNDCKLTHKVIPERMPDCSYFLQGLCTNRSCPYRHVHVNPNASTCEGFLRGYCADGNECRKKHSYVCPIYEARGSCPQGSKCKLHHPKKRSKGKKRKQLQQKSNSQGRYFCTININGSEPGIVVSERHPHLGNGSSTDYISLDASDVDLEENDDTTEGQTTFSEKNVTDSVLDLDLLTKPIRIMNI</sequence>
<dbReference type="PANTHER" id="PTHR46156">
    <property type="entry name" value="CCCH ZINGC FINGER"/>
    <property type="match status" value="1"/>
</dbReference>
<evidence type="ECO:0000256" key="7">
    <source>
        <dbReference type="SAM" id="Coils"/>
    </source>
</evidence>
<protein>
    <recommendedName>
        <fullName evidence="9">C3H1-type domain-containing protein</fullName>
    </recommendedName>
</protein>
<gene>
    <name evidence="10" type="ORF">K2173_023033</name>
</gene>
<feature type="compositionally biased region" description="Basic residues" evidence="8">
    <location>
        <begin position="1913"/>
        <end position="1930"/>
    </location>
</feature>
<keyword evidence="3 6" id="KW-0863">Zinc-finger</keyword>
<dbReference type="EMBL" id="JAIWQS010000006">
    <property type="protein sequence ID" value="KAJ8762904.1"/>
    <property type="molecule type" value="Genomic_DNA"/>
</dbReference>
<evidence type="ECO:0000256" key="8">
    <source>
        <dbReference type="SAM" id="MobiDB-lite"/>
    </source>
</evidence>
<evidence type="ECO:0000256" key="4">
    <source>
        <dbReference type="ARBA" id="ARBA00022833"/>
    </source>
</evidence>
<evidence type="ECO:0000256" key="5">
    <source>
        <dbReference type="ARBA" id="ARBA00023125"/>
    </source>
</evidence>
<reference evidence="10 11" key="1">
    <citation type="submission" date="2021-09" db="EMBL/GenBank/DDBJ databases">
        <title>Genomic insights and catalytic innovation underlie evolution of tropane alkaloids biosynthesis.</title>
        <authorList>
            <person name="Wang Y.-J."/>
            <person name="Tian T."/>
            <person name="Huang J.-P."/>
            <person name="Huang S.-X."/>
        </authorList>
    </citation>
    <scope>NUCLEOTIDE SEQUENCE [LARGE SCALE GENOMIC DNA]</scope>
    <source>
        <strain evidence="10">KIB-2018</strain>
        <tissue evidence="10">Leaf</tissue>
    </source>
</reference>
<organism evidence="10 11">
    <name type="scientific">Erythroxylum novogranatense</name>
    <dbReference type="NCBI Taxonomy" id="1862640"/>
    <lineage>
        <taxon>Eukaryota</taxon>
        <taxon>Viridiplantae</taxon>
        <taxon>Streptophyta</taxon>
        <taxon>Embryophyta</taxon>
        <taxon>Tracheophyta</taxon>
        <taxon>Spermatophyta</taxon>
        <taxon>Magnoliopsida</taxon>
        <taxon>eudicotyledons</taxon>
        <taxon>Gunneridae</taxon>
        <taxon>Pentapetalae</taxon>
        <taxon>rosids</taxon>
        <taxon>fabids</taxon>
        <taxon>Malpighiales</taxon>
        <taxon>Erythroxylaceae</taxon>
        <taxon>Erythroxylum</taxon>
    </lineage>
</organism>
<keyword evidence="5" id="KW-0238">DNA-binding</keyword>
<feature type="region of interest" description="Disordered" evidence="8">
    <location>
        <begin position="410"/>
        <end position="435"/>
    </location>
</feature>